<protein>
    <submittedName>
        <fullName evidence="5">Globin-coupled sensor protein</fullName>
    </submittedName>
</protein>
<dbReference type="SUPFAM" id="SSF46458">
    <property type="entry name" value="Globin-like"/>
    <property type="match status" value="1"/>
</dbReference>
<evidence type="ECO:0000256" key="1">
    <source>
        <dbReference type="ARBA" id="ARBA00023224"/>
    </source>
</evidence>
<comment type="similarity">
    <text evidence="2">Belongs to the methyl-accepting chemotaxis (MCP) protein family.</text>
</comment>
<dbReference type="AlphaFoldDB" id="A0A4Q9VK17"/>
<dbReference type="EMBL" id="SJFN01000027">
    <property type="protein sequence ID" value="TBW35218.1"/>
    <property type="molecule type" value="Genomic_DNA"/>
</dbReference>
<accession>A0A4Q9VK17</accession>
<dbReference type="InterPro" id="IPR044398">
    <property type="entry name" value="Globin-sensor_dom"/>
</dbReference>
<sequence>MTNDAQGIDLARRLAFARIDQETTRNLREVWASIEPILPDLLCSFYGHLGTEPMLARMTSGRSTDLAKAQSRHWGRVFSGRFDDDYAASVKAIGRAHHRIGLEPRWYIGGYQYVLNEISAHLVRRSGLRKSRLIAQLRAVNQAVLLDMDFAISVYQEVLIEDRMRHSAFIEDRVAGFRQDTEKLLGEVDGNTRRMAGTAEQLTKIAVSAHDQATGAAAAAEETATMVQAVASASEELNASIGEIGRQISSATSIVERANTMTTTMAGAVGSLAASGNKIGTVVGLIQAIAAQTNLLALNATIEAARAGEAGRGFAVVASEVKNLAGQTARATEEISLQVGDIQNGTGQAVAAIEEIGAVMREIGGVTSSIAAAIVEQGAVTRDISGSVHQAADGTMILSRNVVAVEGAITQTRDGARNVSDAAGASGRHSQALAEAVRGFLEQLKHGPDAAAKAPQTRAG</sequence>
<dbReference type="CDD" id="cd01068">
    <property type="entry name" value="globin_sensor"/>
    <property type="match status" value="1"/>
</dbReference>
<dbReference type="GO" id="GO:0020037">
    <property type="term" value="F:heme binding"/>
    <property type="evidence" value="ECO:0007669"/>
    <property type="project" value="InterPro"/>
</dbReference>
<dbReference type="Gene3D" id="1.10.490.10">
    <property type="entry name" value="Globins"/>
    <property type="match status" value="1"/>
</dbReference>
<proteinExistence type="inferred from homology"/>
<keyword evidence="1 3" id="KW-0807">Transducer</keyword>
<gene>
    <name evidence="5" type="ORF">EYW49_16410</name>
</gene>
<dbReference type="InterPro" id="IPR039379">
    <property type="entry name" value="Protoglobin_sensor_dom"/>
</dbReference>
<dbReference type="SUPFAM" id="SSF58104">
    <property type="entry name" value="Methyl-accepting chemotaxis protein (MCP) signaling domain"/>
    <property type="match status" value="1"/>
</dbReference>
<evidence type="ECO:0000256" key="3">
    <source>
        <dbReference type="PROSITE-ProRule" id="PRU00284"/>
    </source>
</evidence>
<dbReference type="PANTHER" id="PTHR32089">
    <property type="entry name" value="METHYL-ACCEPTING CHEMOTAXIS PROTEIN MCPB"/>
    <property type="match status" value="1"/>
</dbReference>
<evidence type="ECO:0000259" key="4">
    <source>
        <dbReference type="PROSITE" id="PS50111"/>
    </source>
</evidence>
<dbReference type="InterPro" id="IPR012292">
    <property type="entry name" value="Globin/Proto"/>
</dbReference>
<dbReference type="GO" id="GO:0006935">
    <property type="term" value="P:chemotaxis"/>
    <property type="evidence" value="ECO:0007669"/>
    <property type="project" value="InterPro"/>
</dbReference>
<dbReference type="Proteomes" id="UP000292781">
    <property type="component" value="Unassembled WGS sequence"/>
</dbReference>
<dbReference type="GO" id="GO:0019825">
    <property type="term" value="F:oxygen binding"/>
    <property type="evidence" value="ECO:0007669"/>
    <property type="project" value="InterPro"/>
</dbReference>
<feature type="domain" description="Methyl-accepting transducer" evidence="4">
    <location>
        <begin position="191"/>
        <end position="416"/>
    </location>
</feature>
<evidence type="ECO:0000313" key="6">
    <source>
        <dbReference type="Proteomes" id="UP000292781"/>
    </source>
</evidence>
<dbReference type="PANTHER" id="PTHR32089:SF112">
    <property type="entry name" value="LYSOZYME-LIKE PROTEIN-RELATED"/>
    <property type="match status" value="1"/>
</dbReference>
<dbReference type="Pfam" id="PF11563">
    <property type="entry name" value="Protoglobin"/>
    <property type="match status" value="1"/>
</dbReference>
<evidence type="ECO:0000256" key="2">
    <source>
        <dbReference type="ARBA" id="ARBA00029447"/>
    </source>
</evidence>
<name>A0A4Q9VK17_9HYPH</name>
<dbReference type="PROSITE" id="PS50111">
    <property type="entry name" value="CHEMOTAXIS_TRANSDUC_2"/>
    <property type="match status" value="1"/>
</dbReference>
<organism evidence="5 6">
    <name type="scientific">Siculibacillus lacustris</name>
    <dbReference type="NCBI Taxonomy" id="1549641"/>
    <lineage>
        <taxon>Bacteria</taxon>
        <taxon>Pseudomonadati</taxon>
        <taxon>Pseudomonadota</taxon>
        <taxon>Alphaproteobacteria</taxon>
        <taxon>Hyphomicrobiales</taxon>
        <taxon>Ancalomicrobiaceae</taxon>
        <taxon>Siculibacillus</taxon>
    </lineage>
</organism>
<dbReference type="InterPro" id="IPR004090">
    <property type="entry name" value="Chemotax_Me-accpt_rcpt"/>
</dbReference>
<reference evidence="5 6" key="1">
    <citation type="submission" date="2019-02" db="EMBL/GenBank/DDBJ databases">
        <title>Siculibacillus lacustris gen. nov., sp. nov., a new rosette-forming bacterium isolated from a freshwater crater lake (Lake St. Ana, Romania).</title>
        <authorList>
            <person name="Felfoldi T."/>
            <person name="Marton Z."/>
            <person name="Szabo A."/>
            <person name="Mentes A."/>
            <person name="Boka K."/>
            <person name="Marialigeti K."/>
            <person name="Mathe I."/>
            <person name="Koncz M."/>
            <person name="Schumann P."/>
            <person name="Toth E."/>
        </authorList>
    </citation>
    <scope>NUCLEOTIDE SEQUENCE [LARGE SCALE GENOMIC DNA]</scope>
    <source>
        <strain evidence="5 6">SA-279</strain>
    </source>
</reference>
<dbReference type="Pfam" id="PF00015">
    <property type="entry name" value="MCPsignal"/>
    <property type="match status" value="1"/>
</dbReference>
<comment type="caution">
    <text evidence="5">The sequence shown here is derived from an EMBL/GenBank/DDBJ whole genome shotgun (WGS) entry which is preliminary data.</text>
</comment>
<dbReference type="SMART" id="SM00283">
    <property type="entry name" value="MA"/>
    <property type="match status" value="1"/>
</dbReference>
<evidence type="ECO:0000313" key="5">
    <source>
        <dbReference type="EMBL" id="TBW35218.1"/>
    </source>
</evidence>
<dbReference type="GO" id="GO:0004888">
    <property type="term" value="F:transmembrane signaling receptor activity"/>
    <property type="evidence" value="ECO:0007669"/>
    <property type="project" value="InterPro"/>
</dbReference>
<dbReference type="InterPro" id="IPR009050">
    <property type="entry name" value="Globin-like_sf"/>
</dbReference>
<dbReference type="GO" id="GO:0007165">
    <property type="term" value="P:signal transduction"/>
    <property type="evidence" value="ECO:0007669"/>
    <property type="project" value="UniProtKB-KW"/>
</dbReference>
<dbReference type="PRINTS" id="PR00260">
    <property type="entry name" value="CHEMTRNSDUCR"/>
</dbReference>
<dbReference type="OrthoDB" id="266313at2"/>
<dbReference type="RefSeq" id="WP_131310712.1">
    <property type="nucleotide sequence ID" value="NZ_SJFN01000027.1"/>
</dbReference>
<dbReference type="Gene3D" id="1.10.287.950">
    <property type="entry name" value="Methyl-accepting chemotaxis protein"/>
    <property type="match status" value="1"/>
</dbReference>
<dbReference type="InterPro" id="IPR004089">
    <property type="entry name" value="MCPsignal_dom"/>
</dbReference>
<keyword evidence="6" id="KW-1185">Reference proteome</keyword>
<dbReference type="GO" id="GO:0016020">
    <property type="term" value="C:membrane"/>
    <property type="evidence" value="ECO:0007669"/>
    <property type="project" value="InterPro"/>
</dbReference>